<feature type="non-terminal residue" evidence="1">
    <location>
        <position position="1"/>
    </location>
</feature>
<reference evidence="1 2" key="1">
    <citation type="journal article" date="2012" name="Int. J. Syst. Evol. Microbiol.">
        <title>Vibrio caribbeanicus sp. nov., isolated from the marine sponge Scleritoderma cyanea.</title>
        <authorList>
            <person name="Hoffmann M."/>
            <person name="Monday S.R."/>
            <person name="Allard M.W."/>
            <person name="Strain E.A."/>
            <person name="Whittaker P."/>
            <person name="Naum M."/>
            <person name="McCarthy P.J."/>
            <person name="Lopez J.V."/>
            <person name="Fischer M."/>
            <person name="Brown E.W."/>
        </authorList>
    </citation>
    <scope>NUCLEOTIDE SEQUENCE [LARGE SCALE GENOMIC DNA]</scope>
    <source>
        <strain evidence="2">DSMZ 21326</strain>
    </source>
</reference>
<dbReference type="AlphaFoldDB" id="E8MDL9"/>
<organism evidence="1 2">
    <name type="scientific">Vibrio sinaloensis DSM 21326</name>
    <dbReference type="NCBI Taxonomy" id="945550"/>
    <lineage>
        <taxon>Bacteria</taxon>
        <taxon>Pseudomonadati</taxon>
        <taxon>Pseudomonadota</taxon>
        <taxon>Gammaproteobacteria</taxon>
        <taxon>Vibrionales</taxon>
        <taxon>Vibrionaceae</taxon>
        <taxon>Vibrio</taxon>
        <taxon>Vibrio oreintalis group</taxon>
    </lineage>
</organism>
<dbReference type="Proteomes" id="UP000006228">
    <property type="component" value="Unassembled WGS sequence"/>
</dbReference>
<protein>
    <submittedName>
        <fullName evidence="1">Uncharacterized protein</fullName>
    </submittedName>
</protein>
<gene>
    <name evidence="1" type="ORF">VISI1226_22747</name>
</gene>
<evidence type="ECO:0000313" key="1">
    <source>
        <dbReference type="EMBL" id="EGA67877.1"/>
    </source>
</evidence>
<accession>E8MDL9</accession>
<dbReference type="EMBL" id="AEVT01000127">
    <property type="protein sequence ID" value="EGA67877.1"/>
    <property type="molecule type" value="Genomic_DNA"/>
</dbReference>
<evidence type="ECO:0000313" key="2">
    <source>
        <dbReference type="Proteomes" id="UP000006228"/>
    </source>
</evidence>
<name>E8MDL9_PHOS4</name>
<comment type="caution">
    <text evidence="1">The sequence shown here is derived from an EMBL/GenBank/DDBJ whole genome shotgun (WGS) entry which is preliminary data.</text>
</comment>
<proteinExistence type="predicted"/>
<sequence>SHAGTTLKLNAVHTELDPNPKCQAWGITLKLFVRHAKFFCLEFAYIRISYDSELLNTYEIN</sequence>